<feature type="transmembrane region" description="Helical" evidence="6">
    <location>
        <begin position="287"/>
        <end position="309"/>
    </location>
</feature>
<keyword evidence="4 6" id="KW-1133">Transmembrane helix</keyword>
<feature type="transmembrane region" description="Helical" evidence="6">
    <location>
        <begin position="321"/>
        <end position="345"/>
    </location>
</feature>
<comment type="subcellular location">
    <subcellularLocation>
        <location evidence="1">Cell membrane</location>
        <topology evidence="1">Multi-pass membrane protein</topology>
    </subcellularLocation>
</comment>
<dbReference type="PANTHER" id="PTHR47089">
    <property type="entry name" value="ABC TRANSPORTER, PERMEASE PROTEIN"/>
    <property type="match status" value="1"/>
</dbReference>
<dbReference type="EMBL" id="DVNK01000051">
    <property type="protein sequence ID" value="HIU47259.1"/>
    <property type="molecule type" value="Genomic_DNA"/>
</dbReference>
<evidence type="ECO:0000256" key="1">
    <source>
        <dbReference type="ARBA" id="ARBA00004651"/>
    </source>
</evidence>
<dbReference type="PANTHER" id="PTHR47089:SF1">
    <property type="entry name" value="GUANOSINE ABC TRANSPORTER PERMEASE PROTEIN NUPP"/>
    <property type="match status" value="1"/>
</dbReference>
<feature type="transmembrane region" description="Helical" evidence="6">
    <location>
        <begin position="197"/>
        <end position="217"/>
    </location>
</feature>
<keyword evidence="5 6" id="KW-0472">Membrane</keyword>
<proteinExistence type="predicted"/>
<accession>A0A9D1LSM9</accession>
<evidence type="ECO:0000313" key="8">
    <source>
        <dbReference type="Proteomes" id="UP000824123"/>
    </source>
</evidence>
<feature type="transmembrane region" description="Helical" evidence="6">
    <location>
        <begin position="21"/>
        <end position="41"/>
    </location>
</feature>
<gene>
    <name evidence="7" type="ORF">IAC59_08365</name>
</gene>
<evidence type="ECO:0000256" key="6">
    <source>
        <dbReference type="SAM" id="Phobius"/>
    </source>
</evidence>
<name>A0A9D1LSM9_9FIRM</name>
<feature type="transmembrane region" description="Helical" evidence="6">
    <location>
        <begin position="246"/>
        <end position="267"/>
    </location>
</feature>
<keyword evidence="3 6" id="KW-0812">Transmembrane</keyword>
<feature type="transmembrane region" description="Helical" evidence="6">
    <location>
        <begin position="71"/>
        <end position="90"/>
    </location>
</feature>
<feature type="transmembrane region" description="Helical" evidence="6">
    <location>
        <begin position="152"/>
        <end position="169"/>
    </location>
</feature>
<reference evidence="7" key="1">
    <citation type="submission" date="2020-10" db="EMBL/GenBank/DDBJ databases">
        <authorList>
            <person name="Gilroy R."/>
        </authorList>
    </citation>
    <scope>NUCLEOTIDE SEQUENCE</scope>
    <source>
        <strain evidence="7">ChiSxjej2B14-8506</strain>
    </source>
</reference>
<dbReference type="GO" id="GO:0022857">
    <property type="term" value="F:transmembrane transporter activity"/>
    <property type="evidence" value="ECO:0007669"/>
    <property type="project" value="InterPro"/>
</dbReference>
<evidence type="ECO:0000256" key="4">
    <source>
        <dbReference type="ARBA" id="ARBA00022989"/>
    </source>
</evidence>
<dbReference type="CDD" id="cd06580">
    <property type="entry name" value="TM_PBP1_transp_TpRbsC_like"/>
    <property type="match status" value="1"/>
</dbReference>
<evidence type="ECO:0000256" key="3">
    <source>
        <dbReference type="ARBA" id="ARBA00022692"/>
    </source>
</evidence>
<evidence type="ECO:0000256" key="2">
    <source>
        <dbReference type="ARBA" id="ARBA00022475"/>
    </source>
</evidence>
<evidence type="ECO:0000256" key="5">
    <source>
        <dbReference type="ARBA" id="ARBA00023136"/>
    </source>
</evidence>
<dbReference type="GO" id="GO:0005886">
    <property type="term" value="C:plasma membrane"/>
    <property type="evidence" value="ECO:0007669"/>
    <property type="project" value="UniProtKB-SubCell"/>
</dbReference>
<dbReference type="Pfam" id="PF02653">
    <property type="entry name" value="BPD_transp_2"/>
    <property type="match status" value="1"/>
</dbReference>
<keyword evidence="2" id="KW-1003">Cell membrane</keyword>
<organism evidence="7 8">
    <name type="scientific">Candidatus Fimadaptatus faecigallinarum</name>
    <dbReference type="NCBI Taxonomy" id="2840814"/>
    <lineage>
        <taxon>Bacteria</taxon>
        <taxon>Bacillati</taxon>
        <taxon>Bacillota</taxon>
        <taxon>Clostridia</taxon>
        <taxon>Eubacteriales</taxon>
        <taxon>Candidatus Fimadaptatus</taxon>
    </lineage>
</organism>
<sequence>MSKWGGIHIGKRGHISRRQMVIYRVLAILLALFTGGLFILAMGYNPFAVYGTMISGSLGSQMVIRETVKQAVPLLISALGITLAFRMHFWNIGAEGQICFGATCATYFALNYSYLPQWLLLTIMFLAAAIGGGLFGMIPAYFKARFDTNETLFTLMLNYVALYLIQYLRDGPWKSPEAMGFNFIATFEKSAQLPKVLGVHIGWIFALVLVALVYVYLNYTKHGYEISVVGGNSRTARYAGMNNKVIIMRTMFLSAAICGVAGMIQVAGPDRTLTDSVAGGVGFTAIIIAYLGQLNPLAILLVTTLFSILEKGSGTVQSTYNISTAAADVLQGILLFFVLGSEFFFKYKIMWRGDKLDRGGVKA</sequence>
<evidence type="ECO:0000313" key="7">
    <source>
        <dbReference type="EMBL" id="HIU47259.1"/>
    </source>
</evidence>
<protein>
    <submittedName>
        <fullName evidence="7">ABC transporter permease</fullName>
    </submittedName>
</protein>
<reference evidence="7" key="2">
    <citation type="journal article" date="2021" name="PeerJ">
        <title>Extensive microbial diversity within the chicken gut microbiome revealed by metagenomics and culture.</title>
        <authorList>
            <person name="Gilroy R."/>
            <person name="Ravi A."/>
            <person name="Getino M."/>
            <person name="Pursley I."/>
            <person name="Horton D.L."/>
            <person name="Alikhan N.F."/>
            <person name="Baker D."/>
            <person name="Gharbi K."/>
            <person name="Hall N."/>
            <person name="Watson M."/>
            <person name="Adriaenssens E.M."/>
            <person name="Foster-Nyarko E."/>
            <person name="Jarju S."/>
            <person name="Secka A."/>
            <person name="Antonio M."/>
            <person name="Oren A."/>
            <person name="Chaudhuri R.R."/>
            <person name="La Ragione R."/>
            <person name="Hildebrand F."/>
            <person name="Pallen M.J."/>
        </authorList>
    </citation>
    <scope>NUCLEOTIDE SEQUENCE</scope>
    <source>
        <strain evidence="7">ChiSxjej2B14-8506</strain>
    </source>
</reference>
<dbReference type="AlphaFoldDB" id="A0A9D1LSM9"/>
<dbReference type="InterPro" id="IPR001851">
    <property type="entry name" value="ABC_transp_permease"/>
</dbReference>
<comment type="caution">
    <text evidence="7">The sequence shown here is derived from an EMBL/GenBank/DDBJ whole genome shotgun (WGS) entry which is preliminary data.</text>
</comment>
<dbReference type="Proteomes" id="UP000824123">
    <property type="component" value="Unassembled WGS sequence"/>
</dbReference>
<feature type="transmembrane region" description="Helical" evidence="6">
    <location>
        <begin position="118"/>
        <end position="140"/>
    </location>
</feature>
<feature type="transmembrane region" description="Helical" evidence="6">
    <location>
        <begin position="47"/>
        <end position="64"/>
    </location>
</feature>